<dbReference type="RefSeq" id="WP_087022786.1">
    <property type="nucleotide sequence ID" value="NZ_NHOC01000024.1"/>
</dbReference>
<dbReference type="Pfam" id="PF02574">
    <property type="entry name" value="S-methyl_trans"/>
    <property type="match status" value="1"/>
</dbReference>
<keyword evidence="10" id="KW-0846">Cobalamin</keyword>
<dbReference type="InterPro" id="IPR036589">
    <property type="entry name" value="HCY_dom_sf"/>
</dbReference>
<dbReference type="GO" id="GO:0005829">
    <property type="term" value="C:cytosol"/>
    <property type="evidence" value="ECO:0007669"/>
    <property type="project" value="TreeGrafter"/>
</dbReference>
<feature type="domain" description="Pterin-binding" evidence="21">
    <location>
        <begin position="223"/>
        <end position="478"/>
    </location>
</feature>
<keyword evidence="13 19" id="KW-0479">Metal-binding</keyword>
<organism evidence="24 25">
    <name type="scientific">Butyricicoccus porcorum</name>
    <dbReference type="NCBI Taxonomy" id="1945634"/>
    <lineage>
        <taxon>Bacteria</taxon>
        <taxon>Bacillati</taxon>
        <taxon>Bacillota</taxon>
        <taxon>Clostridia</taxon>
        <taxon>Eubacteriales</taxon>
        <taxon>Butyricicoccaceae</taxon>
        <taxon>Butyricicoccus</taxon>
    </lineage>
</organism>
<dbReference type="Gene3D" id="3.20.20.20">
    <property type="entry name" value="Dihydropteroate synthase-like"/>
    <property type="match status" value="1"/>
</dbReference>
<dbReference type="InterPro" id="IPR000489">
    <property type="entry name" value="Pterin-binding_dom"/>
</dbReference>
<evidence type="ECO:0000256" key="11">
    <source>
        <dbReference type="ARBA" id="ARBA00022679"/>
    </source>
</evidence>
<keyword evidence="15" id="KW-0486">Methionine biosynthesis</keyword>
<keyword evidence="11 19" id="KW-0808">Transferase</keyword>
<evidence type="ECO:0000256" key="16">
    <source>
        <dbReference type="ARBA" id="ARBA00023285"/>
    </source>
</evidence>
<feature type="non-terminal residue" evidence="24">
    <location>
        <position position="1"/>
    </location>
</feature>
<evidence type="ECO:0000256" key="19">
    <source>
        <dbReference type="PROSITE-ProRule" id="PRU00333"/>
    </source>
</evidence>
<comment type="cofactor">
    <cofactor evidence="3">
        <name>methylcob(III)alamin</name>
        <dbReference type="ChEBI" id="CHEBI:28115"/>
    </cofactor>
</comment>
<comment type="pathway">
    <text evidence="4">Amino-acid biosynthesis; L-methionine biosynthesis via de novo pathway; L-methionine from L-homocysteine (MetH route): step 1/1.</text>
</comment>
<evidence type="ECO:0000256" key="4">
    <source>
        <dbReference type="ARBA" id="ARBA00005178"/>
    </source>
</evidence>
<gene>
    <name evidence="24" type="ORF">CBW42_14160</name>
</gene>
<evidence type="ECO:0000259" key="20">
    <source>
        <dbReference type="PROSITE" id="PS50970"/>
    </source>
</evidence>
<dbReference type="Gene3D" id="3.40.50.280">
    <property type="entry name" value="Cobalamin-binding domain"/>
    <property type="match status" value="1"/>
</dbReference>
<evidence type="ECO:0000256" key="12">
    <source>
        <dbReference type="ARBA" id="ARBA00022691"/>
    </source>
</evidence>
<evidence type="ECO:0000313" key="24">
    <source>
        <dbReference type="EMBL" id="OUM19286.1"/>
    </source>
</evidence>
<dbReference type="InterPro" id="IPR036594">
    <property type="entry name" value="Meth_synthase_dom"/>
</dbReference>
<comment type="catalytic activity">
    <reaction evidence="1">
        <text>(6S)-5-methyl-5,6,7,8-tetrahydrofolate + L-homocysteine = (6S)-5,6,7,8-tetrahydrofolate + L-methionine</text>
        <dbReference type="Rhea" id="RHEA:11172"/>
        <dbReference type="ChEBI" id="CHEBI:18608"/>
        <dbReference type="ChEBI" id="CHEBI:57453"/>
        <dbReference type="ChEBI" id="CHEBI:57844"/>
        <dbReference type="ChEBI" id="CHEBI:58199"/>
        <dbReference type="EC" id="2.1.1.13"/>
    </reaction>
</comment>
<keyword evidence="16" id="KW-0170">Cobalt</keyword>
<dbReference type="InterPro" id="IPR003759">
    <property type="entry name" value="Cbl-bd_cap"/>
</dbReference>
<keyword evidence="8 19" id="KW-0489">Methyltransferase</keyword>
<name>A0A252F0E3_9FIRM</name>
<dbReference type="Pfam" id="PF00809">
    <property type="entry name" value="Pterin_bind"/>
    <property type="match status" value="1"/>
</dbReference>
<keyword evidence="12" id="KW-0949">S-adenosyl-L-methionine</keyword>
<evidence type="ECO:0000256" key="13">
    <source>
        <dbReference type="ARBA" id="ARBA00022723"/>
    </source>
</evidence>
<feature type="binding site" evidence="19">
    <location>
        <position position="181"/>
    </location>
    <ligand>
        <name>Zn(2+)</name>
        <dbReference type="ChEBI" id="CHEBI:29105"/>
    </ligand>
</feature>
<dbReference type="NCBIfam" id="NF005719">
    <property type="entry name" value="PRK07535.1"/>
    <property type="match status" value="1"/>
</dbReference>
<evidence type="ECO:0000256" key="17">
    <source>
        <dbReference type="ARBA" id="ARBA00025552"/>
    </source>
</evidence>
<dbReference type="PANTHER" id="PTHR45833">
    <property type="entry name" value="METHIONINE SYNTHASE"/>
    <property type="match status" value="1"/>
</dbReference>
<comment type="caution">
    <text evidence="24">The sequence shown here is derived from an EMBL/GenBank/DDBJ whole genome shotgun (WGS) entry which is preliminary data.</text>
</comment>
<evidence type="ECO:0000259" key="23">
    <source>
        <dbReference type="PROSITE" id="PS51337"/>
    </source>
</evidence>
<dbReference type="GO" id="GO:0046653">
    <property type="term" value="P:tetrahydrofolate metabolic process"/>
    <property type="evidence" value="ECO:0007669"/>
    <property type="project" value="TreeGrafter"/>
</dbReference>
<dbReference type="PROSITE" id="PS50970">
    <property type="entry name" value="HCY"/>
    <property type="match status" value="1"/>
</dbReference>
<dbReference type="GO" id="GO:0050667">
    <property type="term" value="P:homocysteine metabolic process"/>
    <property type="evidence" value="ECO:0007669"/>
    <property type="project" value="TreeGrafter"/>
</dbReference>
<dbReference type="InterPro" id="IPR036724">
    <property type="entry name" value="Cobalamin-bd_sf"/>
</dbReference>
<dbReference type="EC" id="2.1.1.13" evidence="6"/>
<dbReference type="SUPFAM" id="SSF47644">
    <property type="entry name" value="Methionine synthase domain"/>
    <property type="match status" value="1"/>
</dbReference>
<feature type="domain" description="B12-binding N-terminal" evidence="23">
    <location>
        <begin position="487"/>
        <end position="580"/>
    </location>
</feature>
<dbReference type="InterPro" id="IPR006158">
    <property type="entry name" value="Cobalamin-bd"/>
</dbReference>
<dbReference type="EMBL" id="NHOC01000024">
    <property type="protein sequence ID" value="OUM19286.1"/>
    <property type="molecule type" value="Genomic_DNA"/>
</dbReference>
<dbReference type="GO" id="GO:0032259">
    <property type="term" value="P:methylation"/>
    <property type="evidence" value="ECO:0007669"/>
    <property type="project" value="UniProtKB-KW"/>
</dbReference>
<dbReference type="GO" id="GO:0031419">
    <property type="term" value="F:cobalamin binding"/>
    <property type="evidence" value="ECO:0007669"/>
    <property type="project" value="UniProtKB-KW"/>
</dbReference>
<keyword evidence="14 19" id="KW-0862">Zinc</keyword>
<dbReference type="PROSITE" id="PS51337">
    <property type="entry name" value="B12_BINDING_NTER"/>
    <property type="match status" value="1"/>
</dbReference>
<dbReference type="Proteomes" id="UP000194903">
    <property type="component" value="Unassembled WGS sequence"/>
</dbReference>
<evidence type="ECO:0000259" key="22">
    <source>
        <dbReference type="PROSITE" id="PS51332"/>
    </source>
</evidence>
<keyword evidence="25" id="KW-1185">Reference proteome</keyword>
<evidence type="ECO:0000256" key="10">
    <source>
        <dbReference type="ARBA" id="ARBA00022628"/>
    </source>
</evidence>
<dbReference type="InterPro" id="IPR003726">
    <property type="entry name" value="HCY_dom"/>
</dbReference>
<evidence type="ECO:0000256" key="15">
    <source>
        <dbReference type="ARBA" id="ARBA00023167"/>
    </source>
</evidence>
<proteinExistence type="inferred from homology"/>
<dbReference type="GO" id="GO:0008705">
    <property type="term" value="F:methionine synthase activity"/>
    <property type="evidence" value="ECO:0007669"/>
    <property type="project" value="UniProtKB-EC"/>
</dbReference>
<dbReference type="InterPro" id="IPR050554">
    <property type="entry name" value="Met_Synthase/Corrinoid"/>
</dbReference>
<dbReference type="Gene3D" id="3.20.20.330">
    <property type="entry name" value="Homocysteine-binding-like domain"/>
    <property type="match status" value="1"/>
</dbReference>
<dbReference type="SMART" id="SM01018">
    <property type="entry name" value="B12-binding_2"/>
    <property type="match status" value="1"/>
</dbReference>
<evidence type="ECO:0000313" key="25">
    <source>
        <dbReference type="Proteomes" id="UP000194903"/>
    </source>
</evidence>
<dbReference type="AlphaFoldDB" id="A0A252F0E3"/>
<dbReference type="GO" id="GO:0046872">
    <property type="term" value="F:metal ion binding"/>
    <property type="evidence" value="ECO:0007669"/>
    <property type="project" value="UniProtKB-KW"/>
</dbReference>
<feature type="binding site" evidence="19">
    <location>
        <position position="180"/>
    </location>
    <ligand>
        <name>Zn(2+)</name>
        <dbReference type="ChEBI" id="CHEBI:29105"/>
    </ligand>
</feature>
<accession>A0A252F0E3</accession>
<dbReference type="Gene3D" id="1.10.1240.10">
    <property type="entry name" value="Methionine synthase domain"/>
    <property type="match status" value="1"/>
</dbReference>
<dbReference type="PROSITE" id="PS50972">
    <property type="entry name" value="PTERIN_BINDING"/>
    <property type="match status" value="1"/>
</dbReference>
<evidence type="ECO:0000256" key="3">
    <source>
        <dbReference type="ARBA" id="ARBA00001956"/>
    </source>
</evidence>
<dbReference type="InterPro" id="IPR011005">
    <property type="entry name" value="Dihydropteroate_synth-like_sf"/>
</dbReference>
<dbReference type="SUPFAM" id="SSF51717">
    <property type="entry name" value="Dihydropteroate synthetase-like"/>
    <property type="match status" value="1"/>
</dbReference>
<feature type="domain" description="Hcy-binding" evidence="20">
    <location>
        <begin position="1"/>
        <end position="195"/>
    </location>
</feature>
<dbReference type="UniPathway" id="UPA00051">
    <property type="reaction ID" value="UER00081"/>
</dbReference>
<dbReference type="PROSITE" id="PS51332">
    <property type="entry name" value="B12_BINDING"/>
    <property type="match status" value="1"/>
</dbReference>
<comment type="similarity">
    <text evidence="5">Belongs to the vitamin-B12 dependent methionine synthase family.</text>
</comment>
<evidence type="ECO:0000256" key="6">
    <source>
        <dbReference type="ARBA" id="ARBA00012032"/>
    </source>
</evidence>
<evidence type="ECO:0000256" key="5">
    <source>
        <dbReference type="ARBA" id="ARBA00010398"/>
    </source>
</evidence>
<evidence type="ECO:0000256" key="9">
    <source>
        <dbReference type="ARBA" id="ARBA00022605"/>
    </source>
</evidence>
<dbReference type="SUPFAM" id="SSF82282">
    <property type="entry name" value="Homocysteine S-methyltransferase"/>
    <property type="match status" value="1"/>
</dbReference>
<comment type="function">
    <text evidence="17">Catalyzes the transfer of a methyl group from methyl-cobalamin to homocysteine, yielding enzyme-bound cob(I)alamin and methionine. Subsequently, remethylates the cofactor using methyltetrahydrofolate.</text>
</comment>
<evidence type="ECO:0000256" key="8">
    <source>
        <dbReference type="ARBA" id="ARBA00022603"/>
    </source>
</evidence>
<keyword evidence="9" id="KW-0028">Amino-acid biosynthesis</keyword>
<evidence type="ECO:0000256" key="7">
    <source>
        <dbReference type="ARBA" id="ARBA00013998"/>
    </source>
</evidence>
<evidence type="ECO:0000259" key="21">
    <source>
        <dbReference type="PROSITE" id="PS50972"/>
    </source>
</evidence>
<evidence type="ECO:0000256" key="2">
    <source>
        <dbReference type="ARBA" id="ARBA00001947"/>
    </source>
</evidence>
<protein>
    <recommendedName>
        <fullName evidence="7">Methionine synthase</fullName>
        <ecNumber evidence="6">2.1.1.13</ecNumber>
    </recommendedName>
    <alternativeName>
        <fullName evidence="18">5-methyltetrahydrofolate--homocysteine methyltransferase</fullName>
    </alternativeName>
</protein>
<feature type="binding site" evidence="19">
    <location>
        <position position="115"/>
    </location>
    <ligand>
        <name>Zn(2+)</name>
        <dbReference type="ChEBI" id="CHEBI:29105"/>
    </ligand>
</feature>
<dbReference type="Pfam" id="PF02607">
    <property type="entry name" value="B12-binding_2"/>
    <property type="match status" value="1"/>
</dbReference>
<reference evidence="24 25" key="1">
    <citation type="submission" date="2017-05" db="EMBL/GenBank/DDBJ databases">
        <title>Butyricicoccus porcorum sp. nov. a butyrate-producing bacterium from the swine intestinal tract.</title>
        <authorList>
            <person name="Trachsel J."/>
            <person name="Humphrey S."/>
            <person name="Allen H.K."/>
        </authorList>
    </citation>
    <scope>NUCLEOTIDE SEQUENCE [LARGE SCALE GENOMIC DNA]</scope>
    <source>
        <strain evidence="24">BB10</strain>
    </source>
</reference>
<dbReference type="OrthoDB" id="9803687at2"/>
<dbReference type="PANTHER" id="PTHR45833:SF1">
    <property type="entry name" value="METHIONINE SYNTHASE"/>
    <property type="match status" value="1"/>
</dbReference>
<evidence type="ECO:0000256" key="18">
    <source>
        <dbReference type="ARBA" id="ARBA00031040"/>
    </source>
</evidence>
<comment type="cofactor">
    <cofactor evidence="2 19">
        <name>Zn(2+)</name>
        <dbReference type="ChEBI" id="CHEBI:29105"/>
    </cofactor>
</comment>
<dbReference type="Pfam" id="PF02310">
    <property type="entry name" value="B12-binding"/>
    <property type="match status" value="1"/>
</dbReference>
<feature type="domain" description="B12-binding" evidence="22">
    <location>
        <begin position="582"/>
        <end position="702"/>
    </location>
</feature>
<dbReference type="SUPFAM" id="SSF52242">
    <property type="entry name" value="Cobalamin (vitamin B12)-binding domain"/>
    <property type="match status" value="1"/>
</dbReference>
<evidence type="ECO:0000256" key="1">
    <source>
        <dbReference type="ARBA" id="ARBA00001700"/>
    </source>
</evidence>
<evidence type="ECO:0000256" key="14">
    <source>
        <dbReference type="ARBA" id="ARBA00022833"/>
    </source>
</evidence>
<sequence length="702" mass="74544">ANARASGAKYVALDIGPIGELLAPTGTLNFDDAYAIFARQVRCGAACGVDAIYIETMTDLLETKAAVLAAREICDLPVFTTMTFEASGRTFLGVPPEAAALTLQGLGVSAIGINCSLGPKEILPIAERLAAVASVPLIIKPNAGLPDAASGTLSYDITPEQFAQYVPKYLALGFTIFGGCCGTTPDYIRRIRAVLNEAAFHAPEAKHLSALCSGTRYVPVDGVCVIGERINPTGKKRFKQALQEHDIDYIVEQGIEQADAGAHVLDVNVGLPGIDEREMMLEVIEELQSCIDLPLQLDSNNPEVLEPALRRYNGTPMINSVNGEDASLNAILPLVAKYGTMVVGLTLDENGIPPTAEGRVAIARKIVARAAEYGIGPERIAIDCLTLTVSAEPAGAMNTLSALRTVKQELGVKTCLGVSNISFGLPQRVKVNSHFLAIALENGLDFPIINPNIPEMMEAVDVHNLLHQRDPGSVHYIETYSAPAEVPAAPKAAASNAPDVQTAILKGLGDDCAAATRTLLETNDPLDVVAKYLIPALDTVGDLFEQNKLFLPQLIRSAECAKAGFEVVRQHMAQQGGETPKADKVILATVKGDIHDIGKNIVKVVMENYGYQILDLGRDVPPETVVDCALEQDVRLVGLSALMTTTLGAMSDTISLLRDRGYTGKIMVGGAVLTPDYAASIGADFYCRDAKASVDAARTVFG</sequence>